<dbReference type="AlphaFoldDB" id="A0AAV4WY62"/>
<proteinExistence type="predicted"/>
<comment type="caution">
    <text evidence="1">The sequence shown here is derived from an EMBL/GenBank/DDBJ whole genome shotgun (WGS) entry which is preliminary data.</text>
</comment>
<feature type="non-terminal residue" evidence="1">
    <location>
        <position position="1"/>
    </location>
</feature>
<sequence>MATPFLCQATPEFHCHKASAKELLSCTTWTSNGVNHA</sequence>
<keyword evidence="2" id="KW-1185">Reference proteome</keyword>
<dbReference type="EMBL" id="BPLR01016800">
    <property type="protein sequence ID" value="GIY86463.1"/>
    <property type="molecule type" value="Genomic_DNA"/>
</dbReference>
<evidence type="ECO:0000313" key="2">
    <source>
        <dbReference type="Proteomes" id="UP001054945"/>
    </source>
</evidence>
<dbReference type="Proteomes" id="UP001054945">
    <property type="component" value="Unassembled WGS sequence"/>
</dbReference>
<gene>
    <name evidence="1" type="ORF">CEXT_377911</name>
</gene>
<accession>A0AAV4WY62</accession>
<reference evidence="1 2" key="1">
    <citation type="submission" date="2021-06" db="EMBL/GenBank/DDBJ databases">
        <title>Caerostris extrusa draft genome.</title>
        <authorList>
            <person name="Kono N."/>
            <person name="Arakawa K."/>
        </authorList>
    </citation>
    <scope>NUCLEOTIDE SEQUENCE [LARGE SCALE GENOMIC DNA]</scope>
</reference>
<evidence type="ECO:0000313" key="1">
    <source>
        <dbReference type="EMBL" id="GIY86463.1"/>
    </source>
</evidence>
<protein>
    <submittedName>
        <fullName evidence="1">Uncharacterized protein</fullName>
    </submittedName>
</protein>
<name>A0AAV4WY62_CAEEX</name>
<organism evidence="1 2">
    <name type="scientific">Caerostris extrusa</name>
    <name type="common">Bark spider</name>
    <name type="synonym">Caerostris bankana</name>
    <dbReference type="NCBI Taxonomy" id="172846"/>
    <lineage>
        <taxon>Eukaryota</taxon>
        <taxon>Metazoa</taxon>
        <taxon>Ecdysozoa</taxon>
        <taxon>Arthropoda</taxon>
        <taxon>Chelicerata</taxon>
        <taxon>Arachnida</taxon>
        <taxon>Araneae</taxon>
        <taxon>Araneomorphae</taxon>
        <taxon>Entelegynae</taxon>
        <taxon>Araneoidea</taxon>
        <taxon>Araneidae</taxon>
        <taxon>Caerostris</taxon>
    </lineage>
</organism>